<protein>
    <submittedName>
        <fullName evidence="8">NAD(P)-binding protein</fullName>
    </submittedName>
</protein>
<evidence type="ECO:0000256" key="3">
    <source>
        <dbReference type="ARBA" id="ARBA00022630"/>
    </source>
</evidence>
<evidence type="ECO:0000256" key="4">
    <source>
        <dbReference type="ARBA" id="ARBA00022827"/>
    </source>
</evidence>
<dbReference type="Pfam" id="PF00743">
    <property type="entry name" value="FMO-like"/>
    <property type="match status" value="1"/>
</dbReference>
<dbReference type="KEGG" id="atq:GH723_02175"/>
<evidence type="ECO:0000256" key="1">
    <source>
        <dbReference type="ARBA" id="ARBA00001974"/>
    </source>
</evidence>
<evidence type="ECO:0000313" key="9">
    <source>
        <dbReference type="Proteomes" id="UP000334019"/>
    </source>
</evidence>
<keyword evidence="5" id="KW-0521">NADP</keyword>
<keyword evidence="4" id="KW-0274">FAD</keyword>
<dbReference type="Proteomes" id="UP000334019">
    <property type="component" value="Chromosome"/>
</dbReference>
<keyword evidence="6" id="KW-0560">Oxidoreductase</keyword>
<evidence type="ECO:0000256" key="2">
    <source>
        <dbReference type="ARBA" id="ARBA00010139"/>
    </source>
</evidence>
<keyword evidence="7" id="KW-0503">Monooxygenase</keyword>
<evidence type="ECO:0000313" key="8">
    <source>
        <dbReference type="EMBL" id="QGG94007.1"/>
    </source>
</evidence>
<proteinExistence type="inferred from homology"/>
<dbReference type="InterPro" id="IPR020946">
    <property type="entry name" value="Flavin_mOase-like"/>
</dbReference>
<dbReference type="GO" id="GO:0050660">
    <property type="term" value="F:flavin adenine dinucleotide binding"/>
    <property type="evidence" value="ECO:0007669"/>
    <property type="project" value="InterPro"/>
</dbReference>
<dbReference type="GO" id="GO:0050661">
    <property type="term" value="F:NADP binding"/>
    <property type="evidence" value="ECO:0007669"/>
    <property type="project" value="InterPro"/>
</dbReference>
<evidence type="ECO:0000256" key="5">
    <source>
        <dbReference type="ARBA" id="ARBA00022857"/>
    </source>
</evidence>
<dbReference type="PANTHER" id="PTHR43098:SF3">
    <property type="entry name" value="L-ORNITHINE N(5)-MONOOXYGENASE-RELATED"/>
    <property type="match status" value="1"/>
</dbReference>
<dbReference type="RefSeq" id="WP_153758113.1">
    <property type="nucleotide sequence ID" value="NZ_CP045851.1"/>
</dbReference>
<dbReference type="GO" id="GO:0004499">
    <property type="term" value="F:N,N-dimethylaniline monooxygenase activity"/>
    <property type="evidence" value="ECO:0007669"/>
    <property type="project" value="InterPro"/>
</dbReference>
<evidence type="ECO:0000256" key="7">
    <source>
        <dbReference type="ARBA" id="ARBA00023033"/>
    </source>
</evidence>
<gene>
    <name evidence="8" type="ORF">GH723_02175</name>
</gene>
<reference evidence="8 9" key="1">
    <citation type="submission" date="2019-11" db="EMBL/GenBank/DDBJ databases">
        <authorList>
            <person name="He Y."/>
        </authorList>
    </citation>
    <scope>NUCLEOTIDE SEQUENCE [LARGE SCALE GENOMIC DNA]</scope>
    <source>
        <strain evidence="8 9">SCSIO 58843</strain>
    </source>
</reference>
<evidence type="ECO:0000256" key="6">
    <source>
        <dbReference type="ARBA" id="ARBA00023002"/>
    </source>
</evidence>
<dbReference type="AlphaFoldDB" id="A0A5Q2RJ20"/>
<comment type="cofactor">
    <cofactor evidence="1">
        <name>FAD</name>
        <dbReference type="ChEBI" id="CHEBI:57692"/>
    </cofactor>
</comment>
<dbReference type="EMBL" id="CP045851">
    <property type="protein sequence ID" value="QGG94007.1"/>
    <property type="molecule type" value="Genomic_DNA"/>
</dbReference>
<dbReference type="Gene3D" id="3.50.50.60">
    <property type="entry name" value="FAD/NAD(P)-binding domain"/>
    <property type="match status" value="2"/>
</dbReference>
<accession>A0A5Q2RJ20</accession>
<dbReference type="InterPro" id="IPR036188">
    <property type="entry name" value="FAD/NAD-bd_sf"/>
</dbReference>
<sequence length="538" mass="60095">MAANDIDSVHDLVVVGAGFSGLYMVHKAREELGLDVLGIEAGAGPGGTWYWNRYPGARCDSESFYYCYTFSKVLLDEWDWSSRYPEQPEILRYLEFAADRLDLRRSFAFDTRVESLTWDEDGSRWIVRTNTGRTFAATWVVAAVGALSAANVPDIPGLDDFQGEWFHTGRWPHEGVDFTGRRVAQIGTGSTGIQAAPVIARQAEHLYVLQRTPNYTVPARDRPMDRDEWVRIKSAYDEVVAATKSSFAGFPYTPSPRSALEVPEVERRAIYESLWEEGGFKFLWGGFHDLLLDERANETAAEFIRSKIRDIVHDPEIAEKLCPKGYPYGAKRPPIDTDYYETFNRDNVTLVDISEGGISRITPTGVETPDGHHEVDTIVFATGFDAMTGPLLRLDITGRDGLRLADEWVDGPTTYLGLQVAGFPNLFTITGPGSPSVLTNMPTSIEQHVEWIARCIDDLRQRGQLVIEPTQEAVDTWTDHVAEASQFGLFNRADSWYLGANIPGKKRVFMPYVGGLANYRAKCEEIAASGYEGFLVSP</sequence>
<organism evidence="8 9">
    <name type="scientific">Actinomarinicola tropica</name>
    <dbReference type="NCBI Taxonomy" id="2789776"/>
    <lineage>
        <taxon>Bacteria</taxon>
        <taxon>Bacillati</taxon>
        <taxon>Actinomycetota</taxon>
        <taxon>Acidimicrobiia</taxon>
        <taxon>Acidimicrobiales</taxon>
        <taxon>Iamiaceae</taxon>
        <taxon>Actinomarinicola</taxon>
    </lineage>
</organism>
<keyword evidence="9" id="KW-1185">Reference proteome</keyword>
<comment type="similarity">
    <text evidence="2">Belongs to the FAD-binding monooxygenase family.</text>
</comment>
<name>A0A5Q2RJ20_9ACTN</name>
<dbReference type="InterPro" id="IPR050775">
    <property type="entry name" value="FAD-binding_Monooxygenases"/>
</dbReference>
<dbReference type="PANTHER" id="PTHR43098">
    <property type="entry name" value="L-ORNITHINE N(5)-MONOOXYGENASE-RELATED"/>
    <property type="match status" value="1"/>
</dbReference>
<dbReference type="SUPFAM" id="SSF51905">
    <property type="entry name" value="FAD/NAD(P)-binding domain"/>
    <property type="match status" value="3"/>
</dbReference>
<keyword evidence="3" id="KW-0285">Flavoprotein</keyword>